<accession>C0E2F8</accession>
<feature type="region of interest" description="Disordered" evidence="1">
    <location>
        <begin position="274"/>
        <end position="296"/>
    </location>
</feature>
<dbReference type="AlphaFoldDB" id="C0E2F8"/>
<dbReference type="HOGENOM" id="CLU_939138_0_0_11"/>
<feature type="region of interest" description="Disordered" evidence="1">
    <location>
        <begin position="172"/>
        <end position="196"/>
    </location>
</feature>
<protein>
    <recommendedName>
        <fullName evidence="2">DUF222 domain-containing protein</fullName>
    </recommendedName>
</protein>
<feature type="region of interest" description="Disordered" evidence="1">
    <location>
        <begin position="12"/>
        <end position="36"/>
    </location>
</feature>
<feature type="compositionally biased region" description="Polar residues" evidence="1">
    <location>
        <begin position="27"/>
        <end position="36"/>
    </location>
</feature>
<feature type="domain" description="DUF222" evidence="2">
    <location>
        <begin position="67"/>
        <end position="228"/>
    </location>
</feature>
<feature type="compositionally biased region" description="Basic residues" evidence="1">
    <location>
        <begin position="12"/>
        <end position="22"/>
    </location>
</feature>
<gene>
    <name evidence="3" type="ORF">CORMATOL_01164</name>
</gene>
<sequence length="296" mass="32538">MFERIIAMSAARKTRRNRRNRPGRCVGSTTTQPATISATNQEPGFKAVTQEYNRKVFAFLLGVAHDPGYKPVELRKIIMESLGVSRIHASYLIIAVRALSRIANLCKNITTTGTMDITRLTIIGKHLRGLNHKQLSQIQSELRHLCDSPEWITPTAMRKLLAQARITVDDDARRKAQEAARRREQSQANKSKPAVMIPMPNGMVEVVLRLQPEPAKVFHQQLTLTAQKAHVSAEEYLCARVADLCATLVSGGILSQGRNPEVSAVTNAVKTRPVTKDNGIPAMNPPTAGPPDTAVA</sequence>
<dbReference type="EMBL" id="ACEB01000019">
    <property type="protein sequence ID" value="EEG27268.1"/>
    <property type="molecule type" value="Genomic_DNA"/>
</dbReference>
<evidence type="ECO:0000313" key="4">
    <source>
        <dbReference type="Proteomes" id="UP000006247"/>
    </source>
</evidence>
<comment type="caution">
    <text evidence="3">The sequence shown here is derived from an EMBL/GenBank/DDBJ whole genome shotgun (WGS) entry which is preliminary data.</text>
</comment>
<feature type="compositionally biased region" description="Basic and acidic residues" evidence="1">
    <location>
        <begin position="172"/>
        <end position="185"/>
    </location>
</feature>
<reference evidence="3 4" key="1">
    <citation type="submission" date="2009-01" db="EMBL/GenBank/DDBJ databases">
        <authorList>
            <person name="Fulton L."/>
            <person name="Clifton S."/>
            <person name="Chinwalla A.T."/>
            <person name="Mitreva M."/>
            <person name="Sodergren E."/>
            <person name="Weinstock G."/>
            <person name="Clifton S."/>
            <person name="Dooling D.J."/>
            <person name="Fulton B."/>
            <person name="Minx P."/>
            <person name="Pepin K.H."/>
            <person name="Johnson M."/>
            <person name="Bhonagiri V."/>
            <person name="Nash W.E."/>
            <person name="Mardis E.R."/>
            <person name="Wilson R.K."/>
        </authorList>
    </citation>
    <scope>NUCLEOTIDE SEQUENCE [LARGE SCALE GENOMIC DNA]</scope>
    <source>
        <strain evidence="3 4">ATCC 33806</strain>
    </source>
</reference>
<evidence type="ECO:0000259" key="2">
    <source>
        <dbReference type="Pfam" id="PF02720"/>
    </source>
</evidence>
<dbReference type="Proteomes" id="UP000006247">
    <property type="component" value="Unassembled WGS sequence"/>
</dbReference>
<dbReference type="InterPro" id="IPR003870">
    <property type="entry name" value="DUF222"/>
</dbReference>
<name>C0E2F8_9CORY</name>
<dbReference type="Pfam" id="PF02720">
    <property type="entry name" value="DUF222"/>
    <property type="match status" value="1"/>
</dbReference>
<evidence type="ECO:0000256" key="1">
    <source>
        <dbReference type="SAM" id="MobiDB-lite"/>
    </source>
</evidence>
<evidence type="ECO:0000313" key="3">
    <source>
        <dbReference type="EMBL" id="EEG27268.1"/>
    </source>
</evidence>
<proteinExistence type="predicted"/>
<organism evidence="3 4">
    <name type="scientific">Corynebacterium matruchotii ATCC 33806</name>
    <dbReference type="NCBI Taxonomy" id="566549"/>
    <lineage>
        <taxon>Bacteria</taxon>
        <taxon>Bacillati</taxon>
        <taxon>Actinomycetota</taxon>
        <taxon>Actinomycetes</taxon>
        <taxon>Mycobacteriales</taxon>
        <taxon>Corynebacteriaceae</taxon>
        <taxon>Corynebacterium</taxon>
    </lineage>
</organism>